<organism evidence="1 2">
    <name type="scientific">Pisolithus microcarpus 441</name>
    <dbReference type="NCBI Taxonomy" id="765257"/>
    <lineage>
        <taxon>Eukaryota</taxon>
        <taxon>Fungi</taxon>
        <taxon>Dikarya</taxon>
        <taxon>Basidiomycota</taxon>
        <taxon>Agaricomycotina</taxon>
        <taxon>Agaricomycetes</taxon>
        <taxon>Agaricomycetidae</taxon>
        <taxon>Boletales</taxon>
        <taxon>Sclerodermatineae</taxon>
        <taxon>Pisolithaceae</taxon>
        <taxon>Pisolithus</taxon>
    </lineage>
</organism>
<dbReference type="Proteomes" id="UP000054018">
    <property type="component" value="Unassembled WGS sequence"/>
</dbReference>
<dbReference type="HOGENOM" id="CLU_077738_1_0_1"/>
<proteinExistence type="predicted"/>
<dbReference type="InterPro" id="IPR029016">
    <property type="entry name" value="GAF-like_dom_sf"/>
</dbReference>
<gene>
    <name evidence="1" type="ORF">PISMIDRAFT_643993</name>
</gene>
<protein>
    <recommendedName>
        <fullName evidence="3">GAF domain-containing protein</fullName>
    </recommendedName>
</protein>
<accession>A0A0C9YIE4</accession>
<keyword evidence="2" id="KW-1185">Reference proteome</keyword>
<dbReference type="InterPro" id="IPR000614">
    <property type="entry name" value="FRMsr_CS"/>
</dbReference>
<name>A0A0C9YIE4_9AGAM</name>
<dbReference type="STRING" id="765257.A0A0C9YIE4"/>
<dbReference type="OrthoDB" id="15735at2759"/>
<sequence length="208" mass="22573">MPHADASLVPSTIITKSRFWDHVHSQLEPLLEGQRHWVTNLANACSLIYNSLLAFPAYFGSNDRAVNWCGFYILPSLFPLPRLTTPTSSQPNVSRDKGSLLLGPFCGKPACQLISLQADKAPGVCADAFIHGKTILVRDVNSYPGHIACDGFTNSEIVCPLIYQGQGSGEPLVVGVLDLDCLALSGFDEDDQAGLEKIAELIVRSCDW</sequence>
<evidence type="ECO:0000313" key="2">
    <source>
        <dbReference type="Proteomes" id="UP000054018"/>
    </source>
</evidence>
<dbReference type="EMBL" id="KN833713">
    <property type="protein sequence ID" value="KIK24835.1"/>
    <property type="molecule type" value="Genomic_DNA"/>
</dbReference>
<reference evidence="2" key="2">
    <citation type="submission" date="2015-01" db="EMBL/GenBank/DDBJ databases">
        <title>Evolutionary Origins and Diversification of the Mycorrhizal Mutualists.</title>
        <authorList>
            <consortium name="DOE Joint Genome Institute"/>
            <consortium name="Mycorrhizal Genomics Consortium"/>
            <person name="Kohler A."/>
            <person name="Kuo A."/>
            <person name="Nagy L.G."/>
            <person name="Floudas D."/>
            <person name="Copeland A."/>
            <person name="Barry K.W."/>
            <person name="Cichocki N."/>
            <person name="Veneault-Fourrey C."/>
            <person name="LaButti K."/>
            <person name="Lindquist E.A."/>
            <person name="Lipzen A."/>
            <person name="Lundell T."/>
            <person name="Morin E."/>
            <person name="Murat C."/>
            <person name="Riley R."/>
            <person name="Ohm R."/>
            <person name="Sun H."/>
            <person name="Tunlid A."/>
            <person name="Henrissat B."/>
            <person name="Grigoriev I.V."/>
            <person name="Hibbett D.S."/>
            <person name="Martin F."/>
        </authorList>
    </citation>
    <scope>NUCLEOTIDE SEQUENCE [LARGE SCALE GENOMIC DNA]</scope>
    <source>
        <strain evidence="2">441</strain>
    </source>
</reference>
<reference evidence="1 2" key="1">
    <citation type="submission" date="2014-04" db="EMBL/GenBank/DDBJ databases">
        <authorList>
            <consortium name="DOE Joint Genome Institute"/>
            <person name="Kuo A."/>
            <person name="Kohler A."/>
            <person name="Costa M.D."/>
            <person name="Nagy L.G."/>
            <person name="Floudas D."/>
            <person name="Copeland A."/>
            <person name="Barry K.W."/>
            <person name="Cichocki N."/>
            <person name="Veneault-Fourrey C."/>
            <person name="LaButti K."/>
            <person name="Lindquist E.A."/>
            <person name="Lipzen A."/>
            <person name="Lundell T."/>
            <person name="Morin E."/>
            <person name="Murat C."/>
            <person name="Sun H."/>
            <person name="Tunlid A."/>
            <person name="Henrissat B."/>
            <person name="Grigoriev I.V."/>
            <person name="Hibbett D.S."/>
            <person name="Martin F."/>
            <person name="Nordberg H.P."/>
            <person name="Cantor M.N."/>
            <person name="Hua S.X."/>
        </authorList>
    </citation>
    <scope>NUCLEOTIDE SEQUENCE [LARGE SCALE GENOMIC DNA]</scope>
    <source>
        <strain evidence="1 2">441</strain>
    </source>
</reference>
<evidence type="ECO:0008006" key="3">
    <source>
        <dbReference type="Google" id="ProtNLM"/>
    </source>
</evidence>
<dbReference type="AlphaFoldDB" id="A0A0C9YIE4"/>
<evidence type="ECO:0000313" key="1">
    <source>
        <dbReference type="EMBL" id="KIK24835.1"/>
    </source>
</evidence>
<dbReference type="Gene3D" id="3.30.450.40">
    <property type="match status" value="1"/>
</dbReference>
<dbReference type="SUPFAM" id="SSF55781">
    <property type="entry name" value="GAF domain-like"/>
    <property type="match status" value="1"/>
</dbReference>
<dbReference type="PROSITE" id="PS01320">
    <property type="entry name" value="UPF0067"/>
    <property type="match status" value="1"/>
</dbReference>